<dbReference type="EMBL" id="CM035406">
    <property type="protein sequence ID" value="KAH7446672.1"/>
    <property type="molecule type" value="Genomic_DNA"/>
</dbReference>
<evidence type="ECO:0000313" key="3">
    <source>
        <dbReference type="Proteomes" id="UP000825935"/>
    </source>
</evidence>
<dbReference type="AlphaFoldDB" id="A0A8T2VH69"/>
<evidence type="ECO:0000256" key="1">
    <source>
        <dbReference type="SAM" id="Phobius"/>
    </source>
</evidence>
<keyword evidence="1" id="KW-0472">Membrane</keyword>
<evidence type="ECO:0000313" key="2">
    <source>
        <dbReference type="EMBL" id="KAH7446672.1"/>
    </source>
</evidence>
<keyword evidence="1" id="KW-1133">Transmembrane helix</keyword>
<reference evidence="2" key="1">
    <citation type="submission" date="2021-08" db="EMBL/GenBank/DDBJ databases">
        <title>WGS assembly of Ceratopteris richardii.</title>
        <authorList>
            <person name="Marchant D.B."/>
            <person name="Chen G."/>
            <person name="Jenkins J."/>
            <person name="Shu S."/>
            <person name="Leebens-Mack J."/>
            <person name="Grimwood J."/>
            <person name="Schmutz J."/>
            <person name="Soltis P."/>
            <person name="Soltis D."/>
            <person name="Chen Z.-H."/>
        </authorList>
    </citation>
    <scope>NUCLEOTIDE SEQUENCE</scope>
    <source>
        <strain evidence="2">Whitten #5841</strain>
        <tissue evidence="2">Leaf</tissue>
    </source>
</reference>
<keyword evidence="1" id="KW-0812">Transmembrane</keyword>
<organism evidence="2 3">
    <name type="scientific">Ceratopteris richardii</name>
    <name type="common">Triangle waterfern</name>
    <dbReference type="NCBI Taxonomy" id="49495"/>
    <lineage>
        <taxon>Eukaryota</taxon>
        <taxon>Viridiplantae</taxon>
        <taxon>Streptophyta</taxon>
        <taxon>Embryophyta</taxon>
        <taxon>Tracheophyta</taxon>
        <taxon>Polypodiopsida</taxon>
        <taxon>Polypodiidae</taxon>
        <taxon>Polypodiales</taxon>
        <taxon>Pteridineae</taxon>
        <taxon>Pteridaceae</taxon>
        <taxon>Parkerioideae</taxon>
        <taxon>Ceratopteris</taxon>
    </lineage>
</organism>
<comment type="caution">
    <text evidence="2">The sequence shown here is derived from an EMBL/GenBank/DDBJ whole genome shotgun (WGS) entry which is preliminary data.</text>
</comment>
<keyword evidence="3" id="KW-1185">Reference proteome</keyword>
<proteinExistence type="predicted"/>
<feature type="transmembrane region" description="Helical" evidence="1">
    <location>
        <begin position="46"/>
        <end position="63"/>
    </location>
</feature>
<dbReference type="Proteomes" id="UP000825935">
    <property type="component" value="Chromosome 1"/>
</dbReference>
<gene>
    <name evidence="2" type="ORF">KP509_01G068100</name>
</gene>
<name>A0A8T2VH69_CERRI</name>
<protein>
    <submittedName>
        <fullName evidence="2">Uncharacterized protein</fullName>
    </submittedName>
</protein>
<sequence length="64" mass="8316">MHLSIMERYIWMRQRDRHKRDDLDHHRVLTKIHQIMWMIVMMRMRMRMIMMLLLMMMMIMMMMS</sequence>
<accession>A0A8T2VH69</accession>